<keyword evidence="3" id="KW-0106">Calcium</keyword>
<dbReference type="RefSeq" id="XP_027354689.1">
    <property type="nucleotide sequence ID" value="XM_027498888.1"/>
</dbReference>
<organism evidence="6 7">
    <name type="scientific">Abrus precatorius</name>
    <name type="common">Indian licorice</name>
    <name type="synonym">Glycine abrus</name>
    <dbReference type="NCBI Taxonomy" id="3816"/>
    <lineage>
        <taxon>Eukaryota</taxon>
        <taxon>Viridiplantae</taxon>
        <taxon>Streptophyta</taxon>
        <taxon>Embryophyta</taxon>
        <taxon>Tracheophyta</taxon>
        <taxon>Spermatophyta</taxon>
        <taxon>Magnoliopsida</taxon>
        <taxon>eudicotyledons</taxon>
        <taxon>Gunneridae</taxon>
        <taxon>Pentapetalae</taxon>
        <taxon>rosids</taxon>
        <taxon>fabids</taxon>
        <taxon>Fabales</taxon>
        <taxon>Fabaceae</taxon>
        <taxon>Papilionoideae</taxon>
        <taxon>50 kb inversion clade</taxon>
        <taxon>NPAAA clade</taxon>
        <taxon>indigoferoid/millettioid clade</taxon>
        <taxon>Abreae</taxon>
        <taxon>Abrus</taxon>
    </lineage>
</organism>
<gene>
    <name evidence="7" type="primary">LOC113864784</name>
</gene>
<keyword evidence="5" id="KW-0111">Calcium/phospholipid-binding</keyword>
<dbReference type="Pfam" id="PF00191">
    <property type="entry name" value="Annexin"/>
    <property type="match status" value="3"/>
</dbReference>
<dbReference type="PRINTS" id="PR00196">
    <property type="entry name" value="ANNEXIN"/>
</dbReference>
<keyword evidence="2" id="KW-0677">Repeat</keyword>
<dbReference type="InterPro" id="IPR001464">
    <property type="entry name" value="Annexin"/>
</dbReference>
<dbReference type="GO" id="GO:0005544">
    <property type="term" value="F:calcium-dependent phospholipid binding"/>
    <property type="evidence" value="ECO:0007669"/>
    <property type="project" value="UniProtKB-KW"/>
</dbReference>
<dbReference type="FunFam" id="1.10.220.10:FF:000006">
    <property type="entry name" value="Annexin"/>
    <property type="match status" value="1"/>
</dbReference>
<evidence type="ECO:0000256" key="5">
    <source>
        <dbReference type="ARBA" id="ARBA00023302"/>
    </source>
</evidence>
<protein>
    <submittedName>
        <fullName evidence="7">Annexin D4 isoform X1</fullName>
    </submittedName>
</protein>
<dbReference type="PROSITE" id="PS51897">
    <property type="entry name" value="ANNEXIN_2"/>
    <property type="match status" value="2"/>
</dbReference>
<dbReference type="Gene3D" id="1.10.220.10">
    <property type="entry name" value="Annexin"/>
    <property type="match status" value="3"/>
</dbReference>
<dbReference type="FunFam" id="1.10.220.10:FF:000014">
    <property type="entry name" value="annexin D4"/>
    <property type="match status" value="1"/>
</dbReference>
<evidence type="ECO:0000313" key="7">
    <source>
        <dbReference type="RefSeq" id="XP_027354689.1"/>
    </source>
</evidence>
<dbReference type="GO" id="GO:0005886">
    <property type="term" value="C:plasma membrane"/>
    <property type="evidence" value="ECO:0007669"/>
    <property type="project" value="TreeGrafter"/>
</dbReference>
<evidence type="ECO:0000256" key="2">
    <source>
        <dbReference type="ARBA" id="ARBA00022737"/>
    </source>
</evidence>
<keyword evidence="1" id="KW-0479">Metal-binding</keyword>
<dbReference type="KEGG" id="aprc:113864784"/>
<keyword evidence="6" id="KW-1185">Reference proteome</keyword>
<evidence type="ECO:0000256" key="4">
    <source>
        <dbReference type="ARBA" id="ARBA00023216"/>
    </source>
</evidence>
<dbReference type="OrthoDB" id="37886at2759"/>
<accession>A0A8B8LIR4</accession>
<evidence type="ECO:0000256" key="1">
    <source>
        <dbReference type="ARBA" id="ARBA00022723"/>
    </source>
</evidence>
<dbReference type="AlphaFoldDB" id="A0A8B8LIR4"/>
<dbReference type="InterPro" id="IPR018502">
    <property type="entry name" value="Annexin_repeat"/>
</dbReference>
<dbReference type="GO" id="GO:0009651">
    <property type="term" value="P:response to salt stress"/>
    <property type="evidence" value="ECO:0007669"/>
    <property type="project" value="TreeGrafter"/>
</dbReference>
<reference evidence="7" key="2">
    <citation type="submission" date="2025-08" db="UniProtKB">
        <authorList>
            <consortium name="RefSeq"/>
        </authorList>
    </citation>
    <scope>IDENTIFICATION</scope>
    <source>
        <tissue evidence="7">Young leaves</tissue>
    </source>
</reference>
<dbReference type="FunFam" id="1.10.220.10:FF:000021">
    <property type="entry name" value="annexin D4"/>
    <property type="match status" value="1"/>
</dbReference>
<evidence type="ECO:0000313" key="6">
    <source>
        <dbReference type="Proteomes" id="UP000694853"/>
    </source>
</evidence>
<dbReference type="GO" id="GO:0009409">
    <property type="term" value="P:response to cold"/>
    <property type="evidence" value="ECO:0007669"/>
    <property type="project" value="TreeGrafter"/>
</dbReference>
<dbReference type="GO" id="GO:0001786">
    <property type="term" value="F:phosphatidylserine binding"/>
    <property type="evidence" value="ECO:0007669"/>
    <property type="project" value="TreeGrafter"/>
</dbReference>
<dbReference type="PANTHER" id="PTHR10502">
    <property type="entry name" value="ANNEXIN"/>
    <property type="match status" value="1"/>
</dbReference>
<dbReference type="GO" id="GO:0005737">
    <property type="term" value="C:cytoplasm"/>
    <property type="evidence" value="ECO:0007669"/>
    <property type="project" value="TreeGrafter"/>
</dbReference>
<reference evidence="6" key="1">
    <citation type="journal article" date="2019" name="Toxins">
        <title>Detection of Abrin-Like and Prepropulchellin-Like Toxin Genes and Transcripts Using Whole Genome Sequencing and Full-Length Transcript Sequencing of Abrus precatorius.</title>
        <authorList>
            <person name="Hovde B.T."/>
            <person name="Daligault H.E."/>
            <person name="Hanschen E.R."/>
            <person name="Kunde Y.A."/>
            <person name="Johnson M.B."/>
            <person name="Starkenburg S.R."/>
            <person name="Johnson S.L."/>
        </authorList>
    </citation>
    <scope>NUCLEOTIDE SEQUENCE [LARGE SCALE GENOMIC DNA]</scope>
</reference>
<dbReference type="GO" id="GO:0009414">
    <property type="term" value="P:response to water deprivation"/>
    <property type="evidence" value="ECO:0007669"/>
    <property type="project" value="TreeGrafter"/>
</dbReference>
<dbReference type="GO" id="GO:0005509">
    <property type="term" value="F:calcium ion binding"/>
    <property type="evidence" value="ECO:0007669"/>
    <property type="project" value="InterPro"/>
</dbReference>
<name>A0A8B8LIR4_ABRPR</name>
<dbReference type="GeneID" id="113864784"/>
<dbReference type="InterPro" id="IPR037104">
    <property type="entry name" value="Annexin_sf"/>
</dbReference>
<keyword evidence="4" id="KW-0041">Annexin</keyword>
<proteinExistence type="predicted"/>
<dbReference type="SUPFAM" id="SSF47874">
    <property type="entry name" value="Annexin"/>
    <property type="match status" value="1"/>
</dbReference>
<sequence>MALNQELEALTQAFSGHGVDEKSLITILGKWDPLERESFRKKTSHLFTEDHERNFQRWDEHYVRLLKHEFVRFKNAVVLWAMHPWERDARLVKEALKKGPNAYGVIIEIACTRSSEELLGARKAYHSLFDHSIEEDVASHIHGIERKQLLVALVSAYRYEGSKVKDDTAKSEAKILSNAIKNANKKPLNEDDEVIRILATRSKPHLQAICKYYKEISGKDLDEDLDDLRFKETMQCLCTPQIYFSKVLNAALRVDVDKNTKKSVTRVIVTRADIDMKEIKAEYHNLYGVSLSQKIEEIAKGNYKDFLLSLIARGG</sequence>
<dbReference type="Proteomes" id="UP000694853">
    <property type="component" value="Unplaced"/>
</dbReference>
<dbReference type="PANTHER" id="PTHR10502:SF196">
    <property type="entry name" value="ANNEXIN D4"/>
    <property type="match status" value="1"/>
</dbReference>
<dbReference type="GO" id="GO:0009408">
    <property type="term" value="P:response to heat"/>
    <property type="evidence" value="ECO:0007669"/>
    <property type="project" value="TreeGrafter"/>
</dbReference>
<dbReference type="SMART" id="SM00335">
    <property type="entry name" value="ANX"/>
    <property type="match status" value="3"/>
</dbReference>
<evidence type="ECO:0000256" key="3">
    <source>
        <dbReference type="ARBA" id="ARBA00022837"/>
    </source>
</evidence>